<accession>A0A0S2KG72</accession>
<gene>
    <name evidence="3" type="ORF">PS2015_2642</name>
</gene>
<dbReference type="Proteomes" id="UP000065641">
    <property type="component" value="Chromosome"/>
</dbReference>
<dbReference type="STRING" id="1249552.PS2015_2642"/>
<dbReference type="KEGG" id="pspi:PS2015_2642"/>
<evidence type="ECO:0000256" key="1">
    <source>
        <dbReference type="SAM" id="SignalP"/>
    </source>
</evidence>
<sequence length="449" mass="48472" precursor="true">MQCPRPTLKRLSFKLLGENPVARTLLVSALLAQSCLMMPAASAQTDTVVLTDLHLIDGTGQPSITGATVVVQNGRILAAGPSDAVDVPVDAAVRSLAGKTIIPGLINSHGHAGGVRGLESGHYSTENLLRQLRLYASYGVTTVVSLGDDEAPGFALRDAQNSPGLDRSRLFVAGPVLSAATPEQARTLVDETAALQPDFLKIRVDDNLGRTPKMSPEVYRAFIQRAEYHNIPMAVHTYYLEDTRDVVAAGGDFVAHSVRDTHVDDAFAQLLISREVCYTPTLTRELSTYVYEDEPAFFSDPFFLAGLDQPEILDTLRDPQRQQRTRNNAAAQQYKASLPIAMANLKLLADAGVTIAMGTDSGPPARFQGYFEHLEMSMMQDAGLTPTQILYSATGAAANCMGLTDIGTLQPGNWADFIILGQNPLQDINHTRSIEEVWIAGKAVPRPGF</sequence>
<dbReference type="InterPro" id="IPR051781">
    <property type="entry name" value="Metallo-dep_Hydrolase"/>
</dbReference>
<dbReference type="SUPFAM" id="SSF51556">
    <property type="entry name" value="Metallo-dependent hydrolases"/>
    <property type="match status" value="1"/>
</dbReference>
<protein>
    <recommendedName>
        <fullName evidence="2">Amidohydrolase-related domain-containing protein</fullName>
    </recommendedName>
</protein>
<dbReference type="OrthoDB" id="9782972at2"/>
<reference evidence="3 4" key="1">
    <citation type="submission" date="2015-11" db="EMBL/GenBank/DDBJ databases">
        <authorList>
            <person name="Zhang Y."/>
            <person name="Guo Z."/>
        </authorList>
    </citation>
    <scope>NUCLEOTIDE SEQUENCE [LARGE SCALE GENOMIC DNA]</scope>
    <source>
        <strain evidence="3 4">KCTC 32221</strain>
    </source>
</reference>
<organism evidence="3 4">
    <name type="scientific">Pseudohongiella spirulinae</name>
    <dbReference type="NCBI Taxonomy" id="1249552"/>
    <lineage>
        <taxon>Bacteria</taxon>
        <taxon>Pseudomonadati</taxon>
        <taxon>Pseudomonadota</taxon>
        <taxon>Gammaproteobacteria</taxon>
        <taxon>Pseudomonadales</taxon>
        <taxon>Pseudohongiellaceae</taxon>
        <taxon>Pseudohongiella</taxon>
    </lineage>
</organism>
<dbReference type="Gene3D" id="3.20.20.140">
    <property type="entry name" value="Metal-dependent hydrolases"/>
    <property type="match status" value="2"/>
</dbReference>
<dbReference type="GO" id="GO:0016810">
    <property type="term" value="F:hydrolase activity, acting on carbon-nitrogen (but not peptide) bonds"/>
    <property type="evidence" value="ECO:0007669"/>
    <property type="project" value="InterPro"/>
</dbReference>
<dbReference type="PANTHER" id="PTHR43135:SF3">
    <property type="entry name" value="ALPHA-D-RIBOSE 1-METHYLPHOSPHONATE 5-TRIPHOSPHATE DIPHOSPHATASE"/>
    <property type="match status" value="1"/>
</dbReference>
<proteinExistence type="predicted"/>
<keyword evidence="4" id="KW-1185">Reference proteome</keyword>
<evidence type="ECO:0000313" key="4">
    <source>
        <dbReference type="Proteomes" id="UP000065641"/>
    </source>
</evidence>
<dbReference type="EMBL" id="CP013189">
    <property type="protein sequence ID" value="ALO47274.1"/>
    <property type="molecule type" value="Genomic_DNA"/>
</dbReference>
<dbReference type="RefSeq" id="WP_058022680.1">
    <property type="nucleotide sequence ID" value="NZ_CP013189.1"/>
</dbReference>
<dbReference type="InterPro" id="IPR006680">
    <property type="entry name" value="Amidohydro-rel"/>
</dbReference>
<feature type="chain" id="PRO_5006601576" description="Amidohydrolase-related domain-containing protein" evidence="1">
    <location>
        <begin position="44"/>
        <end position="449"/>
    </location>
</feature>
<feature type="signal peptide" evidence="1">
    <location>
        <begin position="1"/>
        <end position="43"/>
    </location>
</feature>
<dbReference type="AlphaFoldDB" id="A0A0S2KG72"/>
<dbReference type="InterPro" id="IPR011059">
    <property type="entry name" value="Metal-dep_hydrolase_composite"/>
</dbReference>
<keyword evidence="1" id="KW-0732">Signal</keyword>
<name>A0A0S2KG72_9GAMM</name>
<dbReference type="PANTHER" id="PTHR43135">
    <property type="entry name" value="ALPHA-D-RIBOSE 1-METHYLPHOSPHONATE 5-TRIPHOSPHATE DIPHOSPHATASE"/>
    <property type="match status" value="1"/>
</dbReference>
<dbReference type="Pfam" id="PF01979">
    <property type="entry name" value="Amidohydro_1"/>
    <property type="match status" value="1"/>
</dbReference>
<evidence type="ECO:0000313" key="3">
    <source>
        <dbReference type="EMBL" id="ALO47274.1"/>
    </source>
</evidence>
<evidence type="ECO:0000259" key="2">
    <source>
        <dbReference type="Pfam" id="PF01979"/>
    </source>
</evidence>
<feature type="domain" description="Amidohydrolase-related" evidence="2">
    <location>
        <begin position="100"/>
        <end position="444"/>
    </location>
</feature>
<dbReference type="Gene3D" id="2.30.40.10">
    <property type="entry name" value="Urease, subunit C, domain 1"/>
    <property type="match status" value="2"/>
</dbReference>
<dbReference type="InterPro" id="IPR032466">
    <property type="entry name" value="Metal_Hydrolase"/>
</dbReference>
<dbReference type="SUPFAM" id="SSF51338">
    <property type="entry name" value="Composite domain of metallo-dependent hydrolases"/>
    <property type="match status" value="1"/>
</dbReference>
<dbReference type="PROSITE" id="PS51257">
    <property type="entry name" value="PROKAR_LIPOPROTEIN"/>
    <property type="match status" value="1"/>
</dbReference>